<dbReference type="EMBL" id="JAHIBW010000016">
    <property type="protein sequence ID" value="KAG7303680.1"/>
    <property type="molecule type" value="Genomic_DNA"/>
</dbReference>
<keyword evidence="5" id="KW-1133">Transmembrane helix</keyword>
<keyword evidence="5" id="KW-0812">Transmembrane</keyword>
<proteinExistence type="inferred from homology"/>
<evidence type="ECO:0000313" key="7">
    <source>
        <dbReference type="Proteomes" id="UP000823941"/>
    </source>
</evidence>
<comment type="caution">
    <text evidence="6">The sequence shown here is derived from an EMBL/GenBank/DDBJ whole genome shotgun (WGS) entry which is preliminary data.</text>
</comment>
<dbReference type="NCBIfam" id="TIGR00283">
    <property type="entry name" value="arch_pth2"/>
    <property type="match status" value="1"/>
</dbReference>
<keyword evidence="5" id="KW-0472">Membrane</keyword>
<dbReference type="PANTHER" id="PTHR12649">
    <property type="entry name" value="PEPTIDYL-TRNA HYDROLASE 2"/>
    <property type="match status" value="1"/>
</dbReference>
<evidence type="ECO:0000256" key="3">
    <source>
        <dbReference type="ARBA" id="ARBA00038050"/>
    </source>
</evidence>
<dbReference type="Proteomes" id="UP000823941">
    <property type="component" value="Chromosome 16"/>
</dbReference>
<keyword evidence="7" id="KW-1185">Reference proteome</keyword>
<dbReference type="EC" id="3.1.1.29" evidence="1"/>
<gene>
    <name evidence="6" type="ORF">JYU34_012232</name>
</gene>
<evidence type="ECO:0000256" key="1">
    <source>
        <dbReference type="ARBA" id="ARBA00013260"/>
    </source>
</evidence>
<dbReference type="InterPro" id="IPR023476">
    <property type="entry name" value="Pep_tRNA_hydro_II_dom_sf"/>
</dbReference>
<dbReference type="InterPro" id="IPR002833">
    <property type="entry name" value="PTH2"/>
</dbReference>
<evidence type="ECO:0000256" key="2">
    <source>
        <dbReference type="ARBA" id="ARBA00022801"/>
    </source>
</evidence>
<dbReference type="Gene3D" id="3.40.1490.10">
    <property type="entry name" value="Bit1"/>
    <property type="match status" value="1"/>
</dbReference>
<feature type="transmembrane region" description="Helical" evidence="5">
    <location>
        <begin position="6"/>
        <end position="25"/>
    </location>
</feature>
<dbReference type="NCBIfam" id="NF003314">
    <property type="entry name" value="PRK04322.1"/>
    <property type="match status" value="1"/>
</dbReference>
<reference evidence="6 7" key="1">
    <citation type="submission" date="2021-06" db="EMBL/GenBank/DDBJ databases">
        <title>A haploid diamondback moth (Plutella xylostella L.) genome assembly resolves 31 chromosomes and identifies a diamide resistance mutation.</title>
        <authorList>
            <person name="Ward C.M."/>
            <person name="Perry K.D."/>
            <person name="Baker G."/>
            <person name="Powis K."/>
            <person name="Heckel D.G."/>
            <person name="Baxter S.W."/>
        </authorList>
    </citation>
    <scope>NUCLEOTIDE SEQUENCE [LARGE SCALE GENOMIC DNA]</scope>
    <source>
        <strain evidence="6 7">LV</strain>
        <tissue evidence="6">Single pupa</tissue>
    </source>
</reference>
<evidence type="ECO:0000256" key="4">
    <source>
        <dbReference type="ARBA" id="ARBA00048707"/>
    </source>
</evidence>
<dbReference type="SUPFAM" id="SSF102462">
    <property type="entry name" value="Peptidyl-tRNA hydrolase II"/>
    <property type="match status" value="1"/>
</dbReference>
<dbReference type="PANTHER" id="PTHR12649:SF11">
    <property type="entry name" value="PEPTIDYL-TRNA HYDROLASE 2, MITOCHONDRIAL"/>
    <property type="match status" value="1"/>
</dbReference>
<evidence type="ECO:0000256" key="5">
    <source>
        <dbReference type="SAM" id="Phobius"/>
    </source>
</evidence>
<dbReference type="Pfam" id="PF01981">
    <property type="entry name" value="PTH2"/>
    <property type="match status" value="1"/>
</dbReference>
<protein>
    <recommendedName>
        <fullName evidence="1">peptidyl-tRNA hydrolase</fullName>
        <ecNumber evidence="1">3.1.1.29</ecNumber>
    </recommendedName>
</protein>
<organism evidence="6 7">
    <name type="scientific">Plutella xylostella</name>
    <name type="common">Diamondback moth</name>
    <name type="synonym">Plutella maculipennis</name>
    <dbReference type="NCBI Taxonomy" id="51655"/>
    <lineage>
        <taxon>Eukaryota</taxon>
        <taxon>Metazoa</taxon>
        <taxon>Ecdysozoa</taxon>
        <taxon>Arthropoda</taxon>
        <taxon>Hexapoda</taxon>
        <taxon>Insecta</taxon>
        <taxon>Pterygota</taxon>
        <taxon>Neoptera</taxon>
        <taxon>Endopterygota</taxon>
        <taxon>Lepidoptera</taxon>
        <taxon>Glossata</taxon>
        <taxon>Ditrysia</taxon>
        <taxon>Yponomeutoidea</taxon>
        <taxon>Plutellidae</taxon>
        <taxon>Plutella</taxon>
    </lineage>
</organism>
<name>A0ABQ7QF35_PLUXY</name>
<evidence type="ECO:0000313" key="6">
    <source>
        <dbReference type="EMBL" id="KAG7303680.1"/>
    </source>
</evidence>
<comment type="similarity">
    <text evidence="3">Belongs to the PTH2 family.</text>
</comment>
<dbReference type="CDD" id="cd02430">
    <property type="entry name" value="PTH2"/>
    <property type="match status" value="1"/>
</dbReference>
<sequence length="162" mass="17559">MDYFNVSFLSGLGCGLCLGLSLFAFKKYFMKASEAVEVVKKFASNEEYKLVLVVRTDLQMGKGKIAAQCAHAGVGAFEKAQRKDPKGLKTWQNMGQAKIALKVDSVEEIKKIADTAKRMGLVTSLIRDAGRTQIAPNTITVLGIGPAPKDVIDKVTGHLKLL</sequence>
<accession>A0ABQ7QF35</accession>
<keyword evidence="2" id="KW-0378">Hydrolase</keyword>
<comment type="catalytic activity">
    <reaction evidence="4">
        <text>an N-acyl-L-alpha-aminoacyl-tRNA + H2O = an N-acyl-L-amino acid + a tRNA + H(+)</text>
        <dbReference type="Rhea" id="RHEA:54448"/>
        <dbReference type="Rhea" id="RHEA-COMP:10123"/>
        <dbReference type="Rhea" id="RHEA-COMP:13883"/>
        <dbReference type="ChEBI" id="CHEBI:15377"/>
        <dbReference type="ChEBI" id="CHEBI:15378"/>
        <dbReference type="ChEBI" id="CHEBI:59874"/>
        <dbReference type="ChEBI" id="CHEBI:78442"/>
        <dbReference type="ChEBI" id="CHEBI:138191"/>
        <dbReference type="EC" id="3.1.1.29"/>
    </reaction>
</comment>